<dbReference type="EMBL" id="ABWK02000014">
    <property type="protein sequence ID" value="EEX68893.1"/>
    <property type="molecule type" value="Genomic_DNA"/>
</dbReference>
<organism evidence="1 2">
    <name type="scientific">Mitsuokella multacida DSM 20544</name>
    <dbReference type="NCBI Taxonomy" id="500635"/>
    <lineage>
        <taxon>Bacteria</taxon>
        <taxon>Bacillati</taxon>
        <taxon>Bacillota</taxon>
        <taxon>Negativicutes</taxon>
        <taxon>Selenomonadales</taxon>
        <taxon>Selenomonadaceae</taxon>
        <taxon>Mitsuokella</taxon>
    </lineage>
</organism>
<evidence type="ECO:0000313" key="1">
    <source>
        <dbReference type="EMBL" id="EEX68893.1"/>
    </source>
</evidence>
<keyword evidence="2" id="KW-1185">Reference proteome</keyword>
<dbReference type="AlphaFoldDB" id="C9KMI6"/>
<sequence>MRVAVRELLNFLMKPRALVPLDLSSGDLSLASIIIVPQLVKMSIGQMNKFFFARLNARQGYKAESRNPFGLRLFCCLTAPF</sequence>
<comment type="caution">
    <text evidence="1">The sequence shown here is derived from an EMBL/GenBank/DDBJ whole genome shotgun (WGS) entry which is preliminary data.</text>
</comment>
<accession>C9KMI6</accession>
<dbReference type="Proteomes" id="UP000003671">
    <property type="component" value="Unassembled WGS sequence"/>
</dbReference>
<name>C9KMI6_9FIRM</name>
<gene>
    <name evidence="1" type="ORF">MITSMUL_04422</name>
</gene>
<evidence type="ECO:0000313" key="2">
    <source>
        <dbReference type="Proteomes" id="UP000003671"/>
    </source>
</evidence>
<proteinExistence type="predicted"/>
<reference evidence="1" key="1">
    <citation type="submission" date="2009-09" db="EMBL/GenBank/DDBJ databases">
        <authorList>
            <person name="Weinstock G."/>
            <person name="Sodergren E."/>
            <person name="Clifton S."/>
            <person name="Fulton L."/>
            <person name="Fulton B."/>
            <person name="Courtney L."/>
            <person name="Fronick C."/>
            <person name="Harrison M."/>
            <person name="Strong C."/>
            <person name="Farmer C."/>
            <person name="Delahaunty K."/>
            <person name="Markovic C."/>
            <person name="Hall O."/>
            <person name="Minx P."/>
            <person name="Tomlinson C."/>
            <person name="Mitreva M."/>
            <person name="Nelson J."/>
            <person name="Hou S."/>
            <person name="Wollam A."/>
            <person name="Pepin K.H."/>
            <person name="Johnson M."/>
            <person name="Bhonagiri V."/>
            <person name="Nash W.E."/>
            <person name="Warren W."/>
            <person name="Chinwalla A."/>
            <person name="Mardis E.R."/>
            <person name="Wilson R.K."/>
        </authorList>
    </citation>
    <scope>NUCLEOTIDE SEQUENCE [LARGE SCALE GENOMIC DNA]</scope>
    <source>
        <strain evidence="1">DSM 20544</strain>
    </source>
</reference>
<protein>
    <submittedName>
        <fullName evidence="1">Uncharacterized protein</fullName>
    </submittedName>
</protein>
<dbReference type="HOGENOM" id="CLU_2570025_0_0_9"/>